<name>A0A0C9YD03_9AGAM</name>
<reference evidence="1 2" key="1">
    <citation type="submission" date="2014-04" db="EMBL/GenBank/DDBJ databases">
        <authorList>
            <consortium name="DOE Joint Genome Institute"/>
            <person name="Kuo A."/>
            <person name="Kohler A."/>
            <person name="Costa M.D."/>
            <person name="Nagy L.G."/>
            <person name="Floudas D."/>
            <person name="Copeland A."/>
            <person name="Barry K.W."/>
            <person name="Cichocki N."/>
            <person name="Veneault-Fourrey C."/>
            <person name="LaButti K."/>
            <person name="Lindquist E.A."/>
            <person name="Lipzen A."/>
            <person name="Lundell T."/>
            <person name="Morin E."/>
            <person name="Murat C."/>
            <person name="Sun H."/>
            <person name="Tunlid A."/>
            <person name="Henrissat B."/>
            <person name="Grigoriev I.V."/>
            <person name="Hibbett D.S."/>
            <person name="Martin F."/>
            <person name="Nordberg H.P."/>
            <person name="Cantor M.N."/>
            <person name="Hua S.X."/>
        </authorList>
    </citation>
    <scope>NUCLEOTIDE SEQUENCE [LARGE SCALE GENOMIC DNA]</scope>
    <source>
        <strain evidence="1 2">441</strain>
    </source>
</reference>
<reference evidence="2" key="2">
    <citation type="submission" date="2015-01" db="EMBL/GenBank/DDBJ databases">
        <title>Evolutionary Origins and Diversification of the Mycorrhizal Mutualists.</title>
        <authorList>
            <consortium name="DOE Joint Genome Institute"/>
            <consortium name="Mycorrhizal Genomics Consortium"/>
            <person name="Kohler A."/>
            <person name="Kuo A."/>
            <person name="Nagy L.G."/>
            <person name="Floudas D."/>
            <person name="Copeland A."/>
            <person name="Barry K.W."/>
            <person name="Cichocki N."/>
            <person name="Veneault-Fourrey C."/>
            <person name="LaButti K."/>
            <person name="Lindquist E.A."/>
            <person name="Lipzen A."/>
            <person name="Lundell T."/>
            <person name="Morin E."/>
            <person name="Murat C."/>
            <person name="Riley R."/>
            <person name="Ohm R."/>
            <person name="Sun H."/>
            <person name="Tunlid A."/>
            <person name="Henrissat B."/>
            <person name="Grigoriev I.V."/>
            <person name="Hibbett D.S."/>
            <person name="Martin F."/>
        </authorList>
    </citation>
    <scope>NUCLEOTIDE SEQUENCE [LARGE SCALE GENOMIC DNA]</scope>
    <source>
        <strain evidence="2">441</strain>
    </source>
</reference>
<dbReference type="Proteomes" id="UP000054018">
    <property type="component" value="Unassembled WGS sequence"/>
</dbReference>
<dbReference type="EMBL" id="KN834168">
    <property type="protein sequence ID" value="KIK11719.1"/>
    <property type="molecule type" value="Genomic_DNA"/>
</dbReference>
<accession>A0A0C9YD03</accession>
<dbReference type="AlphaFoldDB" id="A0A0C9YD03"/>
<dbReference type="HOGENOM" id="CLU_113567_0_0_1"/>
<proteinExistence type="predicted"/>
<protein>
    <submittedName>
        <fullName evidence="1">Uncharacterized protein</fullName>
    </submittedName>
</protein>
<gene>
    <name evidence="1" type="ORF">PISMIDRAFT_19302</name>
</gene>
<dbReference type="STRING" id="765257.A0A0C9YD03"/>
<keyword evidence="2" id="KW-1185">Reference proteome</keyword>
<evidence type="ECO:0000313" key="2">
    <source>
        <dbReference type="Proteomes" id="UP000054018"/>
    </source>
</evidence>
<sequence length="177" mass="20595">METGITKPPLLLGLKPSRSLGVPLCMTTDLMHLTGNLSDLHISLWRSMMECSNSDDRDSWDWAVFHDEDIWTSHGQAIEDAGTSIPGSFDHKPCNITNKINMDYKTWEFHLYIFCLVPALLHNILPERYWLNFCKLVRGIQIMSQHAINKQDLEHAYVLLCSWGHEFELIYYQLRQD</sequence>
<dbReference type="OrthoDB" id="2669721at2759"/>
<evidence type="ECO:0000313" key="1">
    <source>
        <dbReference type="EMBL" id="KIK11719.1"/>
    </source>
</evidence>
<organism evidence="1 2">
    <name type="scientific">Pisolithus microcarpus 441</name>
    <dbReference type="NCBI Taxonomy" id="765257"/>
    <lineage>
        <taxon>Eukaryota</taxon>
        <taxon>Fungi</taxon>
        <taxon>Dikarya</taxon>
        <taxon>Basidiomycota</taxon>
        <taxon>Agaricomycotina</taxon>
        <taxon>Agaricomycetes</taxon>
        <taxon>Agaricomycetidae</taxon>
        <taxon>Boletales</taxon>
        <taxon>Sclerodermatineae</taxon>
        <taxon>Pisolithaceae</taxon>
        <taxon>Pisolithus</taxon>
    </lineage>
</organism>